<reference evidence="2 3" key="1">
    <citation type="submission" date="2016-09" db="EMBL/GenBank/DDBJ databases">
        <authorList>
            <person name="Capua I."/>
            <person name="De Benedictis P."/>
            <person name="Joannis T."/>
            <person name="Lombin L.H."/>
            <person name="Cattoli G."/>
        </authorList>
    </citation>
    <scope>NUCLEOTIDE SEQUENCE [LARGE SCALE GENOMIC DNA]</scope>
    <source>
        <strain evidence="2 3">GluBS11</strain>
    </source>
</reference>
<evidence type="ECO:0000313" key="3">
    <source>
        <dbReference type="Proteomes" id="UP000199315"/>
    </source>
</evidence>
<organism evidence="2 3">
    <name type="scientific">Anaerobium acetethylicum</name>
    <dbReference type="NCBI Taxonomy" id="1619234"/>
    <lineage>
        <taxon>Bacteria</taxon>
        <taxon>Bacillati</taxon>
        <taxon>Bacillota</taxon>
        <taxon>Clostridia</taxon>
        <taxon>Lachnospirales</taxon>
        <taxon>Lachnospiraceae</taxon>
        <taxon>Anaerobium</taxon>
    </lineage>
</organism>
<name>A0A1D3TZK0_9FIRM</name>
<dbReference type="InterPro" id="IPR002560">
    <property type="entry name" value="Transposase_DDE"/>
</dbReference>
<gene>
    <name evidence="2" type="ORF">SAMN05421730_10911</name>
</gene>
<dbReference type="RefSeq" id="WP_169823807.1">
    <property type="nucleotide sequence ID" value="NZ_FMKA01000091.1"/>
</dbReference>
<dbReference type="EMBL" id="FMKA01000091">
    <property type="protein sequence ID" value="SCQ00012.1"/>
    <property type="molecule type" value="Genomic_DNA"/>
</dbReference>
<evidence type="ECO:0000313" key="2">
    <source>
        <dbReference type="EMBL" id="SCQ00012.1"/>
    </source>
</evidence>
<protein>
    <submittedName>
        <fullName evidence="2">Transposase</fullName>
    </submittedName>
</protein>
<dbReference type="InterPro" id="IPR047951">
    <property type="entry name" value="Transpos_ISL3"/>
</dbReference>
<proteinExistence type="predicted"/>
<dbReference type="Proteomes" id="UP000199315">
    <property type="component" value="Unassembled WGS sequence"/>
</dbReference>
<dbReference type="PANTHER" id="PTHR33498:SF1">
    <property type="entry name" value="TRANSPOSASE FOR INSERTION SEQUENCE ELEMENT IS1557"/>
    <property type="match status" value="1"/>
</dbReference>
<sequence>MSLVKKIVSIVDNLTDAEKKRLKLIHQIQKMAKVCKNKSEICRKFNLNKATIKKYLHGDPEVLCRSNKRSSLDQYKDFIIRCISDGMTQTDTAKRVKDLGVSCSLGNIRIYVISVAKQYQLEVTKYVSSSGGYAASEKVRAEYITRKGIFNYLWMNGELTQSHHEFLWNKYNPLPELEKCILEFREIFTAKNMSLLYLFIERYKESMLKEIASFANGLERDISAVENAVASPLSNGFVEGTNSKVKMVKRTMYGRCSQKLLAAKLMYEPD</sequence>
<dbReference type="AlphaFoldDB" id="A0A1D3TZK0"/>
<dbReference type="PANTHER" id="PTHR33498">
    <property type="entry name" value="TRANSPOSASE FOR INSERTION SEQUENCE ELEMENT IS1557"/>
    <property type="match status" value="1"/>
</dbReference>
<feature type="domain" description="Transposase IS204/IS1001/IS1096/IS1165 DDE" evidence="1">
    <location>
        <begin position="183"/>
        <end position="257"/>
    </location>
</feature>
<keyword evidence="3" id="KW-1185">Reference proteome</keyword>
<evidence type="ECO:0000259" key="1">
    <source>
        <dbReference type="Pfam" id="PF01610"/>
    </source>
</evidence>
<dbReference type="Pfam" id="PF01610">
    <property type="entry name" value="DDE_Tnp_ISL3"/>
    <property type="match status" value="1"/>
</dbReference>
<accession>A0A1D3TZK0</accession>
<dbReference type="STRING" id="1619234.SAMN05421730_10911"/>